<keyword evidence="2" id="KW-0229">DNA integration</keyword>
<keyword evidence="4" id="KW-0233">DNA recombination</keyword>
<organism evidence="6 7">
    <name type="scientific">Thiocapsa rosea</name>
    <dbReference type="NCBI Taxonomy" id="69360"/>
    <lineage>
        <taxon>Bacteria</taxon>
        <taxon>Pseudomonadati</taxon>
        <taxon>Pseudomonadota</taxon>
        <taxon>Gammaproteobacteria</taxon>
        <taxon>Chromatiales</taxon>
        <taxon>Chromatiaceae</taxon>
        <taxon>Thiocapsa</taxon>
    </lineage>
</organism>
<evidence type="ECO:0000256" key="2">
    <source>
        <dbReference type="ARBA" id="ARBA00022908"/>
    </source>
</evidence>
<dbReference type="GO" id="GO:0006310">
    <property type="term" value="P:DNA recombination"/>
    <property type="evidence" value="ECO:0007669"/>
    <property type="project" value="UniProtKB-KW"/>
</dbReference>
<feature type="domain" description="Tyr recombinase" evidence="5">
    <location>
        <begin position="204"/>
        <end position="376"/>
    </location>
</feature>
<protein>
    <submittedName>
        <fullName evidence="6">Site-specific recombinase XerD</fullName>
    </submittedName>
</protein>
<dbReference type="Pfam" id="PF13356">
    <property type="entry name" value="Arm-DNA-bind_3"/>
    <property type="match status" value="1"/>
</dbReference>
<keyword evidence="7" id="KW-1185">Reference proteome</keyword>
<dbReference type="Pfam" id="PF00589">
    <property type="entry name" value="Phage_integrase"/>
    <property type="match status" value="1"/>
</dbReference>
<dbReference type="GO" id="GO:0003677">
    <property type="term" value="F:DNA binding"/>
    <property type="evidence" value="ECO:0007669"/>
    <property type="project" value="UniProtKB-KW"/>
</dbReference>
<dbReference type="InterPro" id="IPR010998">
    <property type="entry name" value="Integrase_recombinase_N"/>
</dbReference>
<dbReference type="InterPro" id="IPR013762">
    <property type="entry name" value="Integrase-like_cat_sf"/>
</dbReference>
<reference evidence="6 7" key="1">
    <citation type="submission" date="2018-10" db="EMBL/GenBank/DDBJ databases">
        <title>Genomic Encyclopedia of Archaeal and Bacterial Type Strains, Phase II (KMG-II): from individual species to whole genera.</title>
        <authorList>
            <person name="Goeker M."/>
        </authorList>
    </citation>
    <scope>NUCLEOTIDE SEQUENCE [LARGE SCALE GENOMIC DNA]</scope>
    <source>
        <strain evidence="6 7">DSM 235</strain>
    </source>
</reference>
<evidence type="ECO:0000256" key="4">
    <source>
        <dbReference type="ARBA" id="ARBA00023172"/>
    </source>
</evidence>
<proteinExistence type="inferred from homology"/>
<dbReference type="SUPFAM" id="SSF56349">
    <property type="entry name" value="DNA breaking-rejoining enzymes"/>
    <property type="match status" value="1"/>
</dbReference>
<dbReference type="InterPro" id="IPR038488">
    <property type="entry name" value="Integrase_DNA-bd_sf"/>
</dbReference>
<dbReference type="AlphaFoldDB" id="A0A495V159"/>
<evidence type="ECO:0000313" key="6">
    <source>
        <dbReference type="EMBL" id="RKT43202.1"/>
    </source>
</evidence>
<keyword evidence="3" id="KW-0238">DNA-binding</keyword>
<accession>A0A495V159</accession>
<dbReference type="GO" id="GO:0015074">
    <property type="term" value="P:DNA integration"/>
    <property type="evidence" value="ECO:0007669"/>
    <property type="project" value="UniProtKB-KW"/>
</dbReference>
<evidence type="ECO:0000259" key="5">
    <source>
        <dbReference type="PROSITE" id="PS51898"/>
    </source>
</evidence>
<dbReference type="Gene3D" id="1.10.150.130">
    <property type="match status" value="1"/>
</dbReference>
<dbReference type="RefSeq" id="WP_120795812.1">
    <property type="nucleotide sequence ID" value="NZ_RBXL01000001.1"/>
</dbReference>
<dbReference type="InterPro" id="IPR002104">
    <property type="entry name" value="Integrase_catalytic"/>
</dbReference>
<dbReference type="Proteomes" id="UP000274556">
    <property type="component" value="Unassembled WGS sequence"/>
</dbReference>
<dbReference type="Gene3D" id="1.10.443.10">
    <property type="entry name" value="Intergrase catalytic core"/>
    <property type="match status" value="1"/>
</dbReference>
<comment type="similarity">
    <text evidence="1">Belongs to the 'phage' integrase family.</text>
</comment>
<name>A0A495V159_9GAMM</name>
<dbReference type="InterPro" id="IPR025166">
    <property type="entry name" value="Integrase_DNA_bind_dom"/>
</dbReference>
<dbReference type="InterPro" id="IPR011010">
    <property type="entry name" value="DNA_brk_join_enz"/>
</dbReference>
<evidence type="ECO:0000313" key="7">
    <source>
        <dbReference type="Proteomes" id="UP000274556"/>
    </source>
</evidence>
<dbReference type="CDD" id="cd00796">
    <property type="entry name" value="INT_Rci_Hp1_C"/>
    <property type="match status" value="1"/>
</dbReference>
<dbReference type="EMBL" id="RBXL01000001">
    <property type="protein sequence ID" value="RKT43202.1"/>
    <property type="molecule type" value="Genomic_DNA"/>
</dbReference>
<sequence length="389" mass="43767">MPVVRLDAAFVRTAICPQGKSKIDYYSDSLQGFILEVRATGNKTYYLRYRDTFGRLRAQKIGSADAVSFEKAQKAAIQLKAKITLGEDPGNEKKRLKQIPTLEELIRDRYMPHIQTAKRRPDFDEGIIRLHLLPKFGRYRLAEIDAESIQAWHQLKSASGLSPAYCNAMVGVLRRIFNLAKRWGVPGAEVNPTANVTLLEVDNIKEVYLTAEQTERLITAVNNSSNTQLRYIVPLLLLTGARKRELLDAKWEDIDQDRREWRIPITKSGKPRKVPLSKMAIEVFETVPRFPDCPYVVPNPATLQPFKSIWGSWTSARTQAGMPGLRLHDLRHSFASALVNAGRSIYEVQKLLGHAKVTTTERYAHLANQTLLDATDAAAHVTGITVSGH</sequence>
<dbReference type="InterPro" id="IPR050808">
    <property type="entry name" value="Phage_Integrase"/>
</dbReference>
<dbReference type="Gene3D" id="3.30.160.390">
    <property type="entry name" value="Integrase, DNA-binding domain"/>
    <property type="match status" value="1"/>
</dbReference>
<dbReference type="PANTHER" id="PTHR30629">
    <property type="entry name" value="PROPHAGE INTEGRASE"/>
    <property type="match status" value="1"/>
</dbReference>
<comment type="caution">
    <text evidence="6">The sequence shown here is derived from an EMBL/GenBank/DDBJ whole genome shotgun (WGS) entry which is preliminary data.</text>
</comment>
<evidence type="ECO:0000256" key="3">
    <source>
        <dbReference type="ARBA" id="ARBA00023125"/>
    </source>
</evidence>
<dbReference type="OrthoDB" id="5567253at2"/>
<gene>
    <name evidence="6" type="ORF">BDD21_0524</name>
</gene>
<dbReference type="PROSITE" id="PS51898">
    <property type="entry name" value="TYR_RECOMBINASE"/>
    <property type="match status" value="1"/>
</dbReference>
<dbReference type="PANTHER" id="PTHR30629:SF2">
    <property type="entry name" value="PROPHAGE INTEGRASE INTS-RELATED"/>
    <property type="match status" value="1"/>
</dbReference>
<evidence type="ECO:0000256" key="1">
    <source>
        <dbReference type="ARBA" id="ARBA00008857"/>
    </source>
</evidence>